<feature type="binding site" evidence="5">
    <location>
        <position position="269"/>
    </location>
    <ligand>
        <name>NAD(+)</name>
        <dbReference type="ChEBI" id="CHEBI:57540"/>
    </ligand>
</feature>
<evidence type="ECO:0000256" key="1">
    <source>
        <dbReference type="ARBA" id="ARBA00022679"/>
    </source>
</evidence>
<comment type="cofactor">
    <cofactor evidence="5">
        <name>Zn(2+)</name>
        <dbReference type="ChEBI" id="CHEBI:29105"/>
    </cofactor>
    <text evidence="5">Binds 1 zinc ion per subunit.</text>
</comment>
<dbReference type="InterPro" id="IPR026591">
    <property type="entry name" value="Sirtuin_cat_small_dom_sf"/>
</dbReference>
<evidence type="ECO:0000256" key="2">
    <source>
        <dbReference type="ARBA" id="ARBA00022723"/>
    </source>
</evidence>
<feature type="binding site" evidence="5">
    <location>
        <begin position="108"/>
        <end position="111"/>
    </location>
    <ligand>
        <name>NAD(+)</name>
        <dbReference type="ChEBI" id="CHEBI:57540"/>
    </ligand>
</feature>
<name>A0A1H5PIH7_9ACTN</name>
<feature type="binding site" evidence="5 6">
    <location>
        <position position="185"/>
    </location>
    <ligand>
        <name>Zn(2+)</name>
        <dbReference type="ChEBI" id="CHEBI:29105"/>
    </ligand>
</feature>
<comment type="subcellular location">
    <subcellularLocation>
        <location evidence="5">Cytoplasm</location>
    </subcellularLocation>
</comment>
<dbReference type="GO" id="GO:0005737">
    <property type="term" value="C:cytoplasm"/>
    <property type="evidence" value="ECO:0007669"/>
    <property type="project" value="UniProtKB-SubCell"/>
</dbReference>
<sequence>MLDRIDPGHPAWPAVGEATSVLSGRPAAVLTGAGISTDSGIPDYRGPDSPPRTPMTYQQFVGDPDRRRHYWARNHVGWRHVHRTRPNPGHVAVSRLEEGGAAVGVITQNVDTLHDAAGSRNVIDLHGRYDRVICLSCRRVVPRDHVATRLTALNPDFADEVADAEIAPDADAVIEATAHFRVADCEVCGGILKPDIVYFGENVPKPRVEAAYALVDSAAALLVAGSSLTVMSGLRFVRHAHRTGRPVVIVNRGVTRGDDLATVKVDAGCSPVLTVFASVLIGSAVSR</sequence>
<dbReference type="InterPro" id="IPR029035">
    <property type="entry name" value="DHS-like_NAD/FAD-binding_dom"/>
</dbReference>
<feature type="binding site" evidence="5">
    <location>
        <begin position="251"/>
        <end position="253"/>
    </location>
    <ligand>
        <name>NAD(+)</name>
        <dbReference type="ChEBI" id="CHEBI:57540"/>
    </ligand>
</feature>
<dbReference type="PANTHER" id="PTHR11085">
    <property type="entry name" value="NAD-DEPENDENT PROTEIN DEACYLASE SIRTUIN-5, MITOCHONDRIAL-RELATED"/>
    <property type="match status" value="1"/>
</dbReference>
<feature type="domain" description="Deacetylase sirtuin-type" evidence="8">
    <location>
        <begin position="4"/>
        <end position="287"/>
    </location>
</feature>
<organism evidence="9 10">
    <name type="scientific">Jiangella alba</name>
    <dbReference type="NCBI Taxonomy" id="561176"/>
    <lineage>
        <taxon>Bacteria</taxon>
        <taxon>Bacillati</taxon>
        <taxon>Actinomycetota</taxon>
        <taxon>Actinomycetes</taxon>
        <taxon>Jiangellales</taxon>
        <taxon>Jiangellaceae</taxon>
        <taxon>Jiangella</taxon>
    </lineage>
</organism>
<keyword evidence="4 5" id="KW-0520">NAD</keyword>
<evidence type="ECO:0000313" key="10">
    <source>
        <dbReference type="Proteomes" id="UP000181980"/>
    </source>
</evidence>
<dbReference type="EMBL" id="FNUC01000004">
    <property type="protein sequence ID" value="SEF13742.1"/>
    <property type="molecule type" value="Genomic_DNA"/>
</dbReference>
<comment type="function">
    <text evidence="5">NAD-dependent protein deacetylase which modulates the activities of several enzymes which are inactive in their acetylated form.</text>
</comment>
<evidence type="ECO:0000256" key="3">
    <source>
        <dbReference type="ARBA" id="ARBA00022833"/>
    </source>
</evidence>
<dbReference type="GO" id="GO:0008270">
    <property type="term" value="F:zinc ion binding"/>
    <property type="evidence" value="ECO:0007669"/>
    <property type="project" value="UniProtKB-UniRule"/>
</dbReference>
<protein>
    <recommendedName>
        <fullName evidence="5">NAD-dependent protein deacetylase</fullName>
        <ecNumber evidence="5">2.3.1.286</ecNumber>
    </recommendedName>
    <alternativeName>
        <fullName evidence="5">Regulatory protein SIR2 homolog</fullName>
    </alternativeName>
</protein>
<evidence type="ECO:0000313" key="9">
    <source>
        <dbReference type="EMBL" id="SEF13742.1"/>
    </source>
</evidence>
<feature type="binding site" evidence="5 6">
    <location>
        <position position="134"/>
    </location>
    <ligand>
        <name>Zn(2+)</name>
        <dbReference type="ChEBI" id="CHEBI:29105"/>
    </ligand>
</feature>
<keyword evidence="2 5" id="KW-0479">Metal-binding</keyword>
<dbReference type="InterPro" id="IPR026590">
    <property type="entry name" value="Ssirtuin_cat_dom"/>
</dbReference>
<dbReference type="GO" id="GO:0017136">
    <property type="term" value="F:histone deacetylase activity, NAD-dependent"/>
    <property type="evidence" value="ECO:0007669"/>
    <property type="project" value="TreeGrafter"/>
</dbReference>
<dbReference type="SUPFAM" id="SSF52467">
    <property type="entry name" value="DHS-like NAD/FAD-binding domain"/>
    <property type="match status" value="1"/>
</dbReference>
<feature type="binding site" evidence="5">
    <location>
        <begin position="225"/>
        <end position="227"/>
    </location>
    <ligand>
        <name>NAD(+)</name>
        <dbReference type="ChEBI" id="CHEBI:57540"/>
    </ligand>
</feature>
<dbReference type="Proteomes" id="UP000181980">
    <property type="component" value="Unassembled WGS sequence"/>
</dbReference>
<feature type="binding site" evidence="5">
    <location>
        <begin position="32"/>
        <end position="52"/>
    </location>
    <ligand>
        <name>NAD(+)</name>
        <dbReference type="ChEBI" id="CHEBI:57540"/>
    </ligand>
</feature>
<evidence type="ECO:0000256" key="6">
    <source>
        <dbReference type="PROSITE-ProRule" id="PRU00236"/>
    </source>
</evidence>
<reference evidence="10" key="1">
    <citation type="submission" date="2016-10" db="EMBL/GenBank/DDBJ databases">
        <authorList>
            <person name="Varghese N."/>
            <person name="Submissions S."/>
        </authorList>
    </citation>
    <scope>NUCLEOTIDE SEQUENCE [LARGE SCALE GENOMIC DNA]</scope>
    <source>
        <strain evidence="10">DSM 45237</strain>
    </source>
</reference>
<evidence type="ECO:0000256" key="7">
    <source>
        <dbReference type="SAM" id="MobiDB-lite"/>
    </source>
</evidence>
<dbReference type="Gene3D" id="3.30.1600.10">
    <property type="entry name" value="SIR2/SIRT2 'Small Domain"/>
    <property type="match status" value="1"/>
</dbReference>
<feature type="binding site" evidence="5 6">
    <location>
        <position position="137"/>
    </location>
    <ligand>
        <name>Zn(2+)</name>
        <dbReference type="ChEBI" id="CHEBI:29105"/>
    </ligand>
</feature>
<dbReference type="InterPro" id="IPR003000">
    <property type="entry name" value="Sirtuin"/>
</dbReference>
<accession>A0A1H5PIH7</accession>
<comment type="catalytic activity">
    <reaction evidence="5">
        <text>N(6)-acetyl-L-lysyl-[protein] + NAD(+) + H2O = 2''-O-acetyl-ADP-D-ribose + nicotinamide + L-lysyl-[protein]</text>
        <dbReference type="Rhea" id="RHEA:43636"/>
        <dbReference type="Rhea" id="RHEA-COMP:9752"/>
        <dbReference type="Rhea" id="RHEA-COMP:10731"/>
        <dbReference type="ChEBI" id="CHEBI:15377"/>
        <dbReference type="ChEBI" id="CHEBI:17154"/>
        <dbReference type="ChEBI" id="CHEBI:29969"/>
        <dbReference type="ChEBI" id="CHEBI:57540"/>
        <dbReference type="ChEBI" id="CHEBI:61930"/>
        <dbReference type="ChEBI" id="CHEBI:83767"/>
        <dbReference type="EC" id="2.3.1.286"/>
    </reaction>
</comment>
<dbReference type="STRING" id="561176.SAMN04488561_4461"/>
<evidence type="ECO:0000256" key="4">
    <source>
        <dbReference type="ARBA" id="ARBA00023027"/>
    </source>
</evidence>
<dbReference type="AlphaFoldDB" id="A0A1H5PIH7"/>
<dbReference type="EC" id="2.3.1.286" evidence="5"/>
<comment type="similarity">
    <text evidence="5">Belongs to the sirtuin family. Class II subfamily.</text>
</comment>
<dbReference type="HAMAP" id="MF_01967">
    <property type="entry name" value="Sirtuin_ClassII"/>
    <property type="match status" value="1"/>
</dbReference>
<gene>
    <name evidence="5" type="primary">cobB</name>
    <name evidence="9" type="ORF">SAMN04488561_4461</name>
</gene>
<keyword evidence="3 5" id="KW-0862">Zinc</keyword>
<dbReference type="PANTHER" id="PTHR11085:SF10">
    <property type="entry name" value="NAD-DEPENDENT PROTEIN DEACYLASE SIRTUIN-5, MITOCHONDRIAL-RELATED"/>
    <property type="match status" value="1"/>
</dbReference>
<keyword evidence="1 5" id="KW-0808">Transferase</keyword>
<keyword evidence="5" id="KW-0963">Cytoplasm</keyword>
<dbReference type="NCBIfam" id="NF003738">
    <property type="entry name" value="PRK05333.1"/>
    <property type="match status" value="1"/>
</dbReference>
<keyword evidence="10" id="KW-1185">Reference proteome</keyword>
<dbReference type="InterPro" id="IPR026587">
    <property type="entry name" value="Sirtuin_class_II"/>
</dbReference>
<dbReference type="Pfam" id="PF02146">
    <property type="entry name" value="SIR2"/>
    <property type="match status" value="1"/>
</dbReference>
<dbReference type="GO" id="GO:0070403">
    <property type="term" value="F:NAD+ binding"/>
    <property type="evidence" value="ECO:0007669"/>
    <property type="project" value="UniProtKB-UniRule"/>
</dbReference>
<dbReference type="PROSITE" id="PS50305">
    <property type="entry name" value="SIRTUIN"/>
    <property type="match status" value="1"/>
</dbReference>
<evidence type="ECO:0000259" key="8">
    <source>
        <dbReference type="PROSITE" id="PS50305"/>
    </source>
</evidence>
<feature type="binding site" evidence="5 6">
    <location>
        <position position="188"/>
    </location>
    <ligand>
        <name>Zn(2+)</name>
        <dbReference type="ChEBI" id="CHEBI:29105"/>
    </ligand>
</feature>
<dbReference type="InterPro" id="IPR050134">
    <property type="entry name" value="NAD-dep_sirtuin_deacylases"/>
</dbReference>
<feature type="region of interest" description="Disordered" evidence="7">
    <location>
        <begin position="33"/>
        <end position="52"/>
    </location>
</feature>
<dbReference type="RefSeq" id="WP_216094068.1">
    <property type="nucleotide sequence ID" value="NZ_FNUC01000004.1"/>
</dbReference>
<evidence type="ECO:0000256" key="5">
    <source>
        <dbReference type="HAMAP-Rule" id="MF_01967"/>
    </source>
</evidence>
<dbReference type="Gene3D" id="3.40.50.1220">
    <property type="entry name" value="TPP-binding domain"/>
    <property type="match status" value="1"/>
</dbReference>
<proteinExistence type="inferred from homology"/>
<feature type="active site" description="Proton acceptor" evidence="5 6">
    <location>
        <position position="126"/>
    </location>
</feature>